<gene>
    <name evidence="3" type="ORF">ESB04_04700</name>
</gene>
<dbReference type="InterPro" id="IPR030888">
    <property type="entry name" value="Put_ccm"/>
</dbReference>
<proteinExistence type="predicted"/>
<dbReference type="Pfam" id="PF20077">
    <property type="entry name" value="CcmD_alt"/>
    <property type="match status" value="1"/>
</dbReference>
<protein>
    <submittedName>
        <fullName evidence="3">CcmD family protein</fullName>
    </submittedName>
</protein>
<evidence type="ECO:0000313" key="4">
    <source>
        <dbReference type="Proteomes" id="UP000289455"/>
    </source>
</evidence>
<dbReference type="EMBL" id="SDHY01000002">
    <property type="protein sequence ID" value="RXK50957.1"/>
    <property type="molecule type" value="Genomic_DNA"/>
</dbReference>
<accession>A0A4Q1C1D7</accession>
<dbReference type="AlphaFoldDB" id="A0A4Q1C1D7"/>
<keyword evidence="4" id="KW-1185">Reference proteome</keyword>
<name>A0A4Q1C1D7_9BACT</name>
<dbReference type="RefSeq" id="WP_129026567.1">
    <property type="nucleotide sequence ID" value="NZ_SDHY01000002.1"/>
</dbReference>
<reference evidence="3 4" key="1">
    <citation type="submission" date="2019-01" db="EMBL/GenBank/DDBJ databases">
        <title>Cytophagaceae bacterium strain CAR-16.</title>
        <authorList>
            <person name="Chen W.-M."/>
        </authorList>
    </citation>
    <scope>NUCLEOTIDE SEQUENCE [LARGE SCALE GENOMIC DNA]</scope>
    <source>
        <strain evidence="3 4">CAR-16</strain>
    </source>
</reference>
<organism evidence="3 4">
    <name type="scientific">Aquirufa rosea</name>
    <dbReference type="NCBI Taxonomy" id="2509241"/>
    <lineage>
        <taxon>Bacteria</taxon>
        <taxon>Pseudomonadati</taxon>
        <taxon>Bacteroidota</taxon>
        <taxon>Cytophagia</taxon>
        <taxon>Cytophagales</taxon>
        <taxon>Flectobacillaceae</taxon>
        <taxon>Aquirufa</taxon>
    </lineage>
</organism>
<feature type="transmembrane region" description="Helical" evidence="1">
    <location>
        <begin position="35"/>
        <end position="55"/>
    </location>
</feature>
<dbReference type="Proteomes" id="UP000289455">
    <property type="component" value="Unassembled WGS sequence"/>
</dbReference>
<keyword evidence="2" id="KW-0732">Signal</keyword>
<feature type="signal peptide" evidence="2">
    <location>
        <begin position="1"/>
        <end position="19"/>
    </location>
</feature>
<keyword evidence="1" id="KW-0472">Membrane</keyword>
<evidence type="ECO:0000256" key="1">
    <source>
        <dbReference type="SAM" id="Phobius"/>
    </source>
</evidence>
<feature type="chain" id="PRO_5020258197" evidence="2">
    <location>
        <begin position="20"/>
        <end position="69"/>
    </location>
</feature>
<keyword evidence="1" id="KW-1133">Transmembrane helix</keyword>
<comment type="caution">
    <text evidence="3">The sequence shown here is derived from an EMBL/GenBank/DDBJ whole genome shotgun (WGS) entry which is preliminary data.</text>
</comment>
<keyword evidence="1" id="KW-0812">Transmembrane</keyword>
<sequence length="69" mass="7745">MKKYIITLLFSLTSLLGLAQTDIEMADKFRADGKIYVVIAVVLVILAGLFIYLISLDRKVSALEKEIKK</sequence>
<evidence type="ECO:0000256" key="2">
    <source>
        <dbReference type="SAM" id="SignalP"/>
    </source>
</evidence>
<dbReference type="NCBIfam" id="TIGR04391">
    <property type="entry name" value="CcmD_alt_fam"/>
    <property type="match status" value="1"/>
</dbReference>
<evidence type="ECO:0000313" key="3">
    <source>
        <dbReference type="EMBL" id="RXK50957.1"/>
    </source>
</evidence>